<feature type="coiled-coil region" evidence="1">
    <location>
        <begin position="364"/>
        <end position="397"/>
    </location>
</feature>
<keyword evidence="2" id="KW-0812">Transmembrane</keyword>
<dbReference type="SMART" id="SM00267">
    <property type="entry name" value="GGDEF"/>
    <property type="match status" value="1"/>
</dbReference>
<dbReference type="NCBIfam" id="TIGR00254">
    <property type="entry name" value="GGDEF"/>
    <property type="match status" value="1"/>
</dbReference>
<dbReference type="InterPro" id="IPR000700">
    <property type="entry name" value="PAS-assoc_C"/>
</dbReference>
<dbReference type="SUPFAM" id="SSF55781">
    <property type="entry name" value="GAF domain-like"/>
    <property type="match status" value="1"/>
</dbReference>
<dbReference type="CDD" id="cd01949">
    <property type="entry name" value="GGDEF"/>
    <property type="match status" value="1"/>
</dbReference>
<feature type="transmembrane region" description="Helical" evidence="2">
    <location>
        <begin position="52"/>
        <end position="71"/>
    </location>
</feature>
<reference evidence="7 8" key="1">
    <citation type="submission" date="2017-05" db="EMBL/GenBank/DDBJ databases">
        <title>Genomic insights into alkan degradation activity of Oleiphilus messinensis.</title>
        <authorList>
            <person name="Kozyavkin S.A."/>
            <person name="Slesarev A.I."/>
            <person name="Golyshin P.N."/>
            <person name="Korzhenkov A."/>
            <person name="Golyshina O.N."/>
            <person name="Toshchakov S.V."/>
        </authorList>
    </citation>
    <scope>NUCLEOTIDE SEQUENCE [LARGE SCALE GENOMIC DNA]</scope>
    <source>
        <strain evidence="7 8">ME102</strain>
    </source>
</reference>
<dbReference type="InterPro" id="IPR000014">
    <property type="entry name" value="PAS"/>
</dbReference>
<dbReference type="Gene3D" id="3.30.450.20">
    <property type="entry name" value="PAS domain"/>
    <property type="match status" value="2"/>
</dbReference>
<dbReference type="AlphaFoldDB" id="A0A1Y0I736"/>
<organism evidence="7 8">
    <name type="scientific">Oleiphilus messinensis</name>
    <dbReference type="NCBI Taxonomy" id="141451"/>
    <lineage>
        <taxon>Bacteria</taxon>
        <taxon>Pseudomonadati</taxon>
        <taxon>Pseudomonadota</taxon>
        <taxon>Gammaproteobacteria</taxon>
        <taxon>Oceanospirillales</taxon>
        <taxon>Oleiphilaceae</taxon>
        <taxon>Oleiphilus</taxon>
    </lineage>
</organism>
<dbReference type="PROSITE" id="PS50112">
    <property type="entry name" value="PAS"/>
    <property type="match status" value="2"/>
</dbReference>
<evidence type="ECO:0000259" key="5">
    <source>
        <dbReference type="PROSITE" id="PS50883"/>
    </source>
</evidence>
<proteinExistence type="predicted"/>
<evidence type="ECO:0000313" key="8">
    <source>
        <dbReference type="Proteomes" id="UP000196027"/>
    </source>
</evidence>
<dbReference type="InterPro" id="IPR029787">
    <property type="entry name" value="Nucleotide_cyclase"/>
</dbReference>
<dbReference type="PROSITE" id="PS50113">
    <property type="entry name" value="PAC"/>
    <property type="match status" value="1"/>
</dbReference>
<dbReference type="CDD" id="cd01948">
    <property type="entry name" value="EAL"/>
    <property type="match status" value="1"/>
</dbReference>
<dbReference type="Pfam" id="PF00990">
    <property type="entry name" value="GGDEF"/>
    <property type="match status" value="1"/>
</dbReference>
<dbReference type="SUPFAM" id="SSF55073">
    <property type="entry name" value="Nucleotide cyclase"/>
    <property type="match status" value="1"/>
</dbReference>
<dbReference type="EMBL" id="CP021425">
    <property type="protein sequence ID" value="ARU56261.1"/>
    <property type="molecule type" value="Genomic_DNA"/>
</dbReference>
<dbReference type="Gene3D" id="3.30.450.40">
    <property type="match status" value="1"/>
</dbReference>
<dbReference type="Pfam" id="PF13185">
    <property type="entry name" value="GAF_2"/>
    <property type="match status" value="1"/>
</dbReference>
<dbReference type="Gene3D" id="3.30.70.270">
    <property type="match status" value="1"/>
</dbReference>
<dbReference type="InterPro" id="IPR001610">
    <property type="entry name" value="PAC"/>
</dbReference>
<sequence>MPFGFWLGSVSLAALYFGLGWNRNKVVASFFILLLLACAANAFSLVVLPENLVLGVVSLSCALSIFLILILPPSINYFRQLINLEVLAKESLQYLTSMSQQAYEGIYLVDPVDFHYVDVNPSGAKALGYNREDLIQLSIDDIHPESNLLVRKKIREASQSNFNVTFQVWAQRRDGSKIYVELVLSHVQRAGRRFVLATGRDLTRWIRKNEQISQMNRLYAVLSQSNRAINQVRDEAVLMSRISEIATAEGAFIMAWVAGLEGSLVKPVVISGRDRGYVDTLKIDINDPGFVKAPVVRAFTEKKTICNNNFIAEPSFSPWRERAKERGFVSIAAIPIRRGEDVCYVLAVYSEQEDAFDQKMQSLLASLSDDLSNAIAHIEAEKNRGEIEKRLRQLSSAVDQSADAILIMSAEGQIEYVNPRFKAISGYDEADVIGLSPELLCDGVSEVERYRQVLNDLSGGRQYRGEFRYRRKNGETFWSKDVISPIRSSAGDIVQYVATFEDYTALREAQNKITQLAFYDSVTGLPNKRLVLDRITQAVSNLLPDGLVAVLFLDMDKFKGVNDSLGHKAGDYMLTEVAHRLSGCVRQGDTVARIGADEFVLVLASVGHIGEVFHLVEDISARIQEPVSIEETQLSLTCSIGVTLCPIDGSDPEDLVRKADMAMFHAKSSGRNNVQFFTEEMNAKALSILTLERKLRLAVQEQAFEVYYQPQVSLHTGQVTGVEALLRWPDENGGMISPADFIPVAEEAGLMAKLGAWALQRACSDAVKLYDRVGFSFKMAVNLSASQFQHSGDIVSQVGEVLEQTGLPAAMLQLEVTESMLIEDMDAACEILEQLRRIGVTVAIDDFGTGYSSLNYITKLPVDCLKIDKSFISDVTESQGGSAVAMTVVTLGNKLGMKVLAEGIETAEQLAFLQSLGCDEYQGYYYAKPLSFEALVSCLSDSRKGH</sequence>
<dbReference type="InterPro" id="IPR043128">
    <property type="entry name" value="Rev_trsase/Diguanyl_cyclase"/>
</dbReference>
<dbReference type="InterPro" id="IPR001633">
    <property type="entry name" value="EAL_dom"/>
</dbReference>
<dbReference type="Pfam" id="PF00563">
    <property type="entry name" value="EAL"/>
    <property type="match status" value="1"/>
</dbReference>
<dbReference type="NCBIfam" id="TIGR00229">
    <property type="entry name" value="sensory_box"/>
    <property type="match status" value="2"/>
</dbReference>
<dbReference type="RefSeq" id="WP_198343299.1">
    <property type="nucleotide sequence ID" value="NZ_CP021425.1"/>
</dbReference>
<dbReference type="CDD" id="cd00130">
    <property type="entry name" value="PAS"/>
    <property type="match status" value="2"/>
</dbReference>
<keyword evidence="2" id="KW-0472">Membrane</keyword>
<dbReference type="KEGG" id="ome:OLMES_2194"/>
<dbReference type="InterPro" id="IPR035965">
    <property type="entry name" value="PAS-like_dom_sf"/>
</dbReference>
<dbReference type="InterPro" id="IPR029016">
    <property type="entry name" value="GAF-like_dom_sf"/>
</dbReference>
<feature type="domain" description="EAL" evidence="5">
    <location>
        <begin position="688"/>
        <end position="943"/>
    </location>
</feature>
<dbReference type="Gene3D" id="3.20.20.450">
    <property type="entry name" value="EAL domain"/>
    <property type="match status" value="1"/>
</dbReference>
<dbReference type="PROSITE" id="PS50887">
    <property type="entry name" value="GGDEF"/>
    <property type="match status" value="1"/>
</dbReference>
<feature type="domain" description="PAC" evidence="4">
    <location>
        <begin position="463"/>
        <end position="515"/>
    </location>
</feature>
<feature type="domain" description="GGDEF" evidence="6">
    <location>
        <begin position="546"/>
        <end position="679"/>
    </location>
</feature>
<protein>
    <submittedName>
        <fullName evidence="7">PAS/PAC and GAF sensor-containing signal transduction diguanylate cyclase/phosphodiesterase</fullName>
    </submittedName>
</protein>
<feature type="domain" description="PAS" evidence="3">
    <location>
        <begin position="390"/>
        <end position="434"/>
    </location>
</feature>
<feature type="domain" description="PAS" evidence="3">
    <location>
        <begin position="91"/>
        <end position="161"/>
    </location>
</feature>
<keyword evidence="8" id="KW-1185">Reference proteome</keyword>
<dbReference type="Pfam" id="PF13426">
    <property type="entry name" value="PAS_9"/>
    <property type="match status" value="2"/>
</dbReference>
<dbReference type="InterPro" id="IPR003018">
    <property type="entry name" value="GAF"/>
</dbReference>
<evidence type="ECO:0000256" key="1">
    <source>
        <dbReference type="SAM" id="Coils"/>
    </source>
</evidence>
<dbReference type="SMART" id="SM00091">
    <property type="entry name" value="PAS"/>
    <property type="match status" value="2"/>
</dbReference>
<evidence type="ECO:0000256" key="2">
    <source>
        <dbReference type="SAM" id="Phobius"/>
    </source>
</evidence>
<evidence type="ECO:0000259" key="4">
    <source>
        <dbReference type="PROSITE" id="PS50113"/>
    </source>
</evidence>
<dbReference type="PANTHER" id="PTHR44757">
    <property type="entry name" value="DIGUANYLATE CYCLASE DGCP"/>
    <property type="match status" value="1"/>
</dbReference>
<dbReference type="Proteomes" id="UP000196027">
    <property type="component" value="Chromosome"/>
</dbReference>
<evidence type="ECO:0000259" key="6">
    <source>
        <dbReference type="PROSITE" id="PS50887"/>
    </source>
</evidence>
<feature type="transmembrane region" description="Helical" evidence="2">
    <location>
        <begin position="27"/>
        <end position="46"/>
    </location>
</feature>
<dbReference type="SUPFAM" id="SSF55785">
    <property type="entry name" value="PYP-like sensor domain (PAS domain)"/>
    <property type="match status" value="2"/>
</dbReference>
<dbReference type="InterPro" id="IPR000160">
    <property type="entry name" value="GGDEF_dom"/>
</dbReference>
<feature type="transmembrane region" description="Helical" evidence="2">
    <location>
        <begin position="6"/>
        <end position="22"/>
    </location>
</feature>
<dbReference type="SUPFAM" id="SSF141868">
    <property type="entry name" value="EAL domain-like"/>
    <property type="match status" value="1"/>
</dbReference>
<gene>
    <name evidence="7" type="ORF">OLMES_2194</name>
</gene>
<evidence type="ECO:0000259" key="3">
    <source>
        <dbReference type="PROSITE" id="PS50112"/>
    </source>
</evidence>
<dbReference type="InterPro" id="IPR052155">
    <property type="entry name" value="Biofilm_reg_signaling"/>
</dbReference>
<dbReference type="SMART" id="SM00052">
    <property type="entry name" value="EAL"/>
    <property type="match status" value="1"/>
</dbReference>
<evidence type="ECO:0000313" key="7">
    <source>
        <dbReference type="EMBL" id="ARU56261.1"/>
    </source>
</evidence>
<keyword evidence="1" id="KW-0175">Coiled coil</keyword>
<dbReference type="PROSITE" id="PS50883">
    <property type="entry name" value="EAL"/>
    <property type="match status" value="1"/>
</dbReference>
<dbReference type="PANTHER" id="PTHR44757:SF2">
    <property type="entry name" value="BIOFILM ARCHITECTURE MAINTENANCE PROTEIN MBAA"/>
    <property type="match status" value="1"/>
</dbReference>
<keyword evidence="2" id="KW-1133">Transmembrane helix</keyword>
<accession>A0A1Y0I736</accession>
<name>A0A1Y0I736_9GAMM</name>
<dbReference type="InterPro" id="IPR035919">
    <property type="entry name" value="EAL_sf"/>
</dbReference>
<dbReference type="SMART" id="SM00086">
    <property type="entry name" value="PAC"/>
    <property type="match status" value="2"/>
</dbReference>